<dbReference type="Proteomes" id="UP000011668">
    <property type="component" value="Unassembled WGS sequence"/>
</dbReference>
<evidence type="ECO:0000259" key="2">
    <source>
        <dbReference type="Pfam" id="PF02383"/>
    </source>
</evidence>
<evidence type="ECO:0000313" key="4">
    <source>
        <dbReference type="Proteomes" id="UP000011668"/>
    </source>
</evidence>
<feature type="transmembrane region" description="Helical" evidence="1">
    <location>
        <begin position="56"/>
        <end position="75"/>
    </location>
</feature>
<proteinExistence type="predicted"/>
<dbReference type="GO" id="GO:0043812">
    <property type="term" value="F:phosphatidylinositol-4-phosphate phosphatase activity"/>
    <property type="evidence" value="ECO:0007669"/>
    <property type="project" value="TreeGrafter"/>
</dbReference>
<keyword evidence="1" id="KW-0472">Membrane</keyword>
<sequence length="185" mass="20946">MVVHSLYDEYETESEYRLEPIVRTSETRALSLDRGTGDIVLLAPNAPPPETRSTRAIYGVLGILSLSACDYLILITARERRGLIFGHIVYRATDFAILPIAPPPAPDHPAERHLLALVRTHLKTGAFWFSYGWDLTTRLQNQRPNDTRPLWEQVHPTCVIQERMLTWSLSRPPIAFSGTSIFIPV</sequence>
<dbReference type="GO" id="GO:0005783">
    <property type="term" value="C:endoplasmic reticulum"/>
    <property type="evidence" value="ECO:0007669"/>
    <property type="project" value="TreeGrafter"/>
</dbReference>
<dbReference type="InterPro" id="IPR002013">
    <property type="entry name" value="SAC_dom"/>
</dbReference>
<dbReference type="PANTHER" id="PTHR45662:SF2">
    <property type="entry name" value="PHOSPHATIDYLINOSITOL-3-PHOSPHATASE SAC1"/>
    <property type="match status" value="1"/>
</dbReference>
<dbReference type="PANTHER" id="PTHR45662">
    <property type="entry name" value="PHOSPHATIDYLINOSITIDE PHOSPHATASE SAC1"/>
    <property type="match status" value="1"/>
</dbReference>
<protein>
    <submittedName>
        <fullName evidence="3">SacI-like domain-containing protein</fullName>
    </submittedName>
</protein>
<organism evidence="3 4">
    <name type="scientific">Thanatephorus cucumeris (strain AG1-IA)</name>
    <name type="common">Rice sheath blight fungus</name>
    <name type="synonym">Rhizoctonia solani</name>
    <dbReference type="NCBI Taxonomy" id="983506"/>
    <lineage>
        <taxon>Eukaryota</taxon>
        <taxon>Fungi</taxon>
        <taxon>Dikarya</taxon>
        <taxon>Basidiomycota</taxon>
        <taxon>Agaricomycotina</taxon>
        <taxon>Agaricomycetes</taxon>
        <taxon>Cantharellales</taxon>
        <taxon>Ceratobasidiaceae</taxon>
        <taxon>Rhizoctonia</taxon>
        <taxon>Rhizoctonia solani AG-1</taxon>
    </lineage>
</organism>
<name>L8WX67_THACA</name>
<dbReference type="Pfam" id="PF02383">
    <property type="entry name" value="Syja_N"/>
    <property type="match status" value="1"/>
</dbReference>
<dbReference type="EMBL" id="AFRT01001256">
    <property type="protein sequence ID" value="ELU40944.1"/>
    <property type="molecule type" value="Genomic_DNA"/>
</dbReference>
<dbReference type="HOGENOM" id="CLU_1462281_0_0_1"/>
<dbReference type="AlphaFoldDB" id="L8WX67"/>
<keyword evidence="1" id="KW-1133">Transmembrane helix</keyword>
<reference evidence="3 4" key="1">
    <citation type="journal article" date="2013" name="Nat. Commun.">
        <title>The evolution and pathogenic mechanisms of the rice sheath blight pathogen.</title>
        <authorList>
            <person name="Zheng A."/>
            <person name="Lin R."/>
            <person name="Xu L."/>
            <person name="Qin P."/>
            <person name="Tang C."/>
            <person name="Ai P."/>
            <person name="Zhang D."/>
            <person name="Liu Y."/>
            <person name="Sun Z."/>
            <person name="Feng H."/>
            <person name="Wang Y."/>
            <person name="Chen Y."/>
            <person name="Liang X."/>
            <person name="Fu R."/>
            <person name="Li Q."/>
            <person name="Zhang J."/>
            <person name="Yu X."/>
            <person name="Xie Z."/>
            <person name="Ding L."/>
            <person name="Guan P."/>
            <person name="Tang J."/>
            <person name="Liang Y."/>
            <person name="Wang S."/>
            <person name="Deng Q."/>
            <person name="Li S."/>
            <person name="Zhu J."/>
            <person name="Wang L."/>
            <person name="Liu H."/>
            <person name="Li P."/>
        </authorList>
    </citation>
    <scope>NUCLEOTIDE SEQUENCE [LARGE SCALE GENOMIC DNA]</scope>
    <source>
        <strain evidence="4">AG-1 IA</strain>
    </source>
</reference>
<evidence type="ECO:0000256" key="1">
    <source>
        <dbReference type="SAM" id="Phobius"/>
    </source>
</evidence>
<dbReference type="GO" id="GO:0046856">
    <property type="term" value="P:phosphatidylinositol dephosphorylation"/>
    <property type="evidence" value="ECO:0007669"/>
    <property type="project" value="TreeGrafter"/>
</dbReference>
<dbReference type="STRING" id="983506.L8WX67"/>
<accession>L8WX67</accession>
<keyword evidence="4" id="KW-1185">Reference proteome</keyword>
<gene>
    <name evidence="3" type="ORF">AG1IA_05039</name>
</gene>
<comment type="caution">
    <text evidence="3">The sequence shown here is derived from an EMBL/GenBank/DDBJ whole genome shotgun (WGS) entry which is preliminary data.</text>
</comment>
<evidence type="ECO:0000313" key="3">
    <source>
        <dbReference type="EMBL" id="ELU40944.1"/>
    </source>
</evidence>
<dbReference type="OrthoDB" id="405996at2759"/>
<keyword evidence="1" id="KW-0812">Transmembrane</keyword>
<feature type="domain" description="SAC" evidence="2">
    <location>
        <begin position="58"/>
        <end position="148"/>
    </location>
</feature>